<dbReference type="Proteomes" id="UP001501265">
    <property type="component" value="Unassembled WGS sequence"/>
</dbReference>
<keyword evidence="4" id="KW-1185">Reference proteome</keyword>
<dbReference type="NCBIfam" id="TIGR03558">
    <property type="entry name" value="oxido_grp_1"/>
    <property type="match status" value="1"/>
</dbReference>
<evidence type="ECO:0000313" key="3">
    <source>
        <dbReference type="EMBL" id="GAA4822955.1"/>
    </source>
</evidence>
<feature type="domain" description="Luciferase-like" evidence="2">
    <location>
        <begin position="22"/>
        <end position="308"/>
    </location>
</feature>
<organism evidence="3 4">
    <name type="scientific">Streptomyces ziwulingensis</name>
    <dbReference type="NCBI Taxonomy" id="1045501"/>
    <lineage>
        <taxon>Bacteria</taxon>
        <taxon>Bacillati</taxon>
        <taxon>Actinomycetota</taxon>
        <taxon>Actinomycetes</taxon>
        <taxon>Kitasatosporales</taxon>
        <taxon>Streptomycetaceae</taxon>
        <taxon>Streptomyces</taxon>
    </lineage>
</organism>
<evidence type="ECO:0000256" key="1">
    <source>
        <dbReference type="ARBA" id="ARBA00007789"/>
    </source>
</evidence>
<name>A0ABP9D4Y2_9ACTN</name>
<reference evidence="4" key="1">
    <citation type="journal article" date="2019" name="Int. J. Syst. Evol. Microbiol.">
        <title>The Global Catalogue of Microorganisms (GCM) 10K type strain sequencing project: providing services to taxonomists for standard genome sequencing and annotation.</title>
        <authorList>
            <consortium name="The Broad Institute Genomics Platform"/>
            <consortium name="The Broad Institute Genome Sequencing Center for Infectious Disease"/>
            <person name="Wu L."/>
            <person name="Ma J."/>
        </authorList>
    </citation>
    <scope>NUCLEOTIDE SEQUENCE [LARGE SCALE GENOMIC DNA]</scope>
    <source>
        <strain evidence="4">JCM 18081</strain>
    </source>
</reference>
<dbReference type="Pfam" id="PF00296">
    <property type="entry name" value="Bac_luciferase"/>
    <property type="match status" value="1"/>
</dbReference>
<evidence type="ECO:0000259" key="2">
    <source>
        <dbReference type="Pfam" id="PF00296"/>
    </source>
</evidence>
<evidence type="ECO:0000313" key="4">
    <source>
        <dbReference type="Proteomes" id="UP001501265"/>
    </source>
</evidence>
<dbReference type="EMBL" id="BAABIG010000087">
    <property type="protein sequence ID" value="GAA4822955.1"/>
    <property type="molecule type" value="Genomic_DNA"/>
</dbReference>
<dbReference type="InterPro" id="IPR036661">
    <property type="entry name" value="Luciferase-like_sf"/>
</dbReference>
<dbReference type="PANTHER" id="PTHR30137">
    <property type="entry name" value="LUCIFERASE-LIKE MONOOXYGENASE"/>
    <property type="match status" value="1"/>
</dbReference>
<proteinExistence type="predicted"/>
<dbReference type="Gene3D" id="3.20.20.30">
    <property type="entry name" value="Luciferase-like domain"/>
    <property type="match status" value="1"/>
</dbReference>
<dbReference type="InterPro" id="IPR011251">
    <property type="entry name" value="Luciferase-like_dom"/>
</dbReference>
<sequence>MSSSTTIPLSVLDIASVDTAGGPVAALAGARELASAADALGYERFWVAEHHGMHGIASSVPAVLLAAIGQRTERIRIGAGGVILPNHAPYAVAESFATLATLFPGRVDLGIGRSGADPVLAHALRRAPDDEFTDTLEELLGFLDGGFPEGHPYQRLEALPRPPVAPRAWSLGASVRSATEAGRRGLPYAFAHHFFNSRGAEEALAAYRENFRPSARAERPHAIVTVFTICGETSEQARRLADPALFPVLRLGGSSPAVPLPSLAEAEAYHWADTERAAGDALLASQAVGDPDEVRRALTGLLERTGADELMITNNLTDVKEKIGSLARVRALAPSLPAPGHVGV</sequence>
<accession>A0ABP9D4Y2</accession>
<dbReference type="SUPFAM" id="SSF51679">
    <property type="entry name" value="Bacterial luciferase-like"/>
    <property type="match status" value="1"/>
</dbReference>
<comment type="similarity">
    <text evidence="1">To bacterial alkanal monooxygenase alpha and beta chains.</text>
</comment>
<dbReference type="InterPro" id="IPR050766">
    <property type="entry name" value="Bact_Lucif_Oxidored"/>
</dbReference>
<protein>
    <submittedName>
        <fullName evidence="3">LLM class flavin-dependent oxidoreductase</fullName>
    </submittedName>
</protein>
<dbReference type="InterPro" id="IPR019949">
    <property type="entry name" value="CmoO-like"/>
</dbReference>
<dbReference type="RefSeq" id="WP_345624303.1">
    <property type="nucleotide sequence ID" value="NZ_BAABIG010000087.1"/>
</dbReference>
<dbReference type="PANTHER" id="PTHR30137:SF6">
    <property type="entry name" value="LUCIFERASE-LIKE MONOOXYGENASE"/>
    <property type="match status" value="1"/>
</dbReference>
<gene>
    <name evidence="3" type="ORF">GCM10023220_65400</name>
</gene>
<comment type="caution">
    <text evidence="3">The sequence shown here is derived from an EMBL/GenBank/DDBJ whole genome shotgun (WGS) entry which is preliminary data.</text>
</comment>